<evidence type="ECO:0000313" key="2">
    <source>
        <dbReference type="EMBL" id="EXZ44582.1"/>
    </source>
</evidence>
<evidence type="ECO:0000256" key="1">
    <source>
        <dbReference type="SAM" id="SignalP"/>
    </source>
</evidence>
<protein>
    <submittedName>
        <fullName evidence="2">Uncharacterized protein</fullName>
    </submittedName>
</protein>
<sequence>MKRFILCISCLLICCLFLFPEVQAAIPDTGNWISHHLLTSDGLTVLAAGPAFAPLKWNIGQNNMGGYKGRLLFIPYDAPSTVPMIPAKPTTNEDLITASGSFTFPSGGTYTQPIYLYSTKGKVGYKAEIQGETDGKSFKQTLEFFFPGNTPGMHAFSTLVKNTPGYFVFEDSDGQQFLMGKPGMYADVSPSFDGGKLAADQRGTAYTATCDANESAVVLGTPIDMEVIAGLKPAPSPGG</sequence>
<proteinExistence type="predicted"/>
<organism evidence="2 3">
    <name type="scientific">Bacteroides fragilis str. 2-F-2 #4</name>
    <dbReference type="NCBI Taxonomy" id="1339280"/>
    <lineage>
        <taxon>Bacteria</taxon>
        <taxon>Pseudomonadati</taxon>
        <taxon>Bacteroidota</taxon>
        <taxon>Bacteroidia</taxon>
        <taxon>Bacteroidales</taxon>
        <taxon>Bacteroidaceae</taxon>
        <taxon>Bacteroides</taxon>
    </lineage>
</organism>
<feature type="chain" id="PRO_5001480524" evidence="1">
    <location>
        <begin position="25"/>
        <end position="239"/>
    </location>
</feature>
<feature type="signal peptide" evidence="1">
    <location>
        <begin position="1"/>
        <end position="24"/>
    </location>
</feature>
<evidence type="ECO:0000313" key="3">
    <source>
        <dbReference type="Proteomes" id="UP000022272"/>
    </source>
</evidence>
<dbReference type="Proteomes" id="UP000022272">
    <property type="component" value="Unassembled WGS sequence"/>
</dbReference>
<keyword evidence="1" id="KW-0732">Signal</keyword>
<dbReference type="RefSeq" id="WP_032570524.1">
    <property type="nucleotide sequence ID" value="NZ_JGDM01000056.1"/>
</dbReference>
<dbReference type="EMBL" id="JGDM01000056">
    <property type="protein sequence ID" value="EXZ44582.1"/>
    <property type="molecule type" value="Genomic_DNA"/>
</dbReference>
<reference evidence="2 3" key="1">
    <citation type="submission" date="2014-02" db="EMBL/GenBank/DDBJ databases">
        <authorList>
            <person name="Sears C."/>
            <person name="Carroll K."/>
            <person name="Sack B.R."/>
            <person name="Qadri F."/>
            <person name="Myers L.L."/>
            <person name="Chung G.-T."/>
            <person name="Escheverria P."/>
            <person name="Fraser C.M."/>
            <person name="Sadzewicz L."/>
            <person name="Shefchek K.A."/>
            <person name="Tallon L."/>
            <person name="Das S.P."/>
            <person name="Daugherty S."/>
            <person name="Mongodin E.F."/>
        </authorList>
    </citation>
    <scope>NUCLEOTIDE SEQUENCE [LARGE SCALE GENOMIC DNA]</scope>
    <source>
        <strain evidence="2 3">2-F-2 #4</strain>
    </source>
</reference>
<name>A0A015ZJL3_BACFG</name>
<dbReference type="AlphaFoldDB" id="A0A015ZJL3"/>
<comment type="caution">
    <text evidence="2">The sequence shown here is derived from an EMBL/GenBank/DDBJ whole genome shotgun (WGS) entry which is preliminary data.</text>
</comment>
<gene>
    <name evidence="2" type="ORF">M076_2217</name>
</gene>
<dbReference type="PATRIC" id="fig|1339280.3.peg.2126"/>
<accession>A0A015ZJL3</accession>